<accession>A0A1W1HBG4</accession>
<name>A0A1W1HBG4_9BACT</name>
<evidence type="ECO:0000313" key="1">
    <source>
        <dbReference type="EMBL" id="SLM29834.1"/>
    </source>
</evidence>
<protein>
    <submittedName>
        <fullName evidence="1">Uncharacterized protein</fullName>
    </submittedName>
</protein>
<dbReference type="EMBL" id="FWEV01000112">
    <property type="protein sequence ID" value="SLM29834.1"/>
    <property type="molecule type" value="Genomic_DNA"/>
</dbReference>
<sequence length="42" mass="4792">MVKPLDNLHIGFLSSCQQKTIQKNVTISKCLVEFCFMSVNFV</sequence>
<organism evidence="1 2">
    <name type="scientific">Desulfamplus magnetovallimortis</name>
    <dbReference type="NCBI Taxonomy" id="1246637"/>
    <lineage>
        <taxon>Bacteria</taxon>
        <taxon>Pseudomonadati</taxon>
        <taxon>Thermodesulfobacteriota</taxon>
        <taxon>Desulfobacteria</taxon>
        <taxon>Desulfobacterales</taxon>
        <taxon>Desulfobacteraceae</taxon>
        <taxon>Desulfamplus</taxon>
    </lineage>
</organism>
<evidence type="ECO:0000313" key="2">
    <source>
        <dbReference type="Proteomes" id="UP000191931"/>
    </source>
</evidence>
<gene>
    <name evidence="1" type="ORF">MTBBW1_20031</name>
</gene>
<dbReference type="Proteomes" id="UP000191931">
    <property type="component" value="Unassembled WGS sequence"/>
</dbReference>
<keyword evidence="2" id="KW-1185">Reference proteome</keyword>
<dbReference type="AlphaFoldDB" id="A0A1W1HBG4"/>
<reference evidence="1 2" key="1">
    <citation type="submission" date="2017-03" db="EMBL/GenBank/DDBJ databases">
        <authorList>
            <person name="Afonso C.L."/>
            <person name="Miller P.J."/>
            <person name="Scott M.A."/>
            <person name="Spackman E."/>
            <person name="Goraichik I."/>
            <person name="Dimitrov K.M."/>
            <person name="Suarez D.L."/>
            <person name="Swayne D.E."/>
        </authorList>
    </citation>
    <scope>NUCLEOTIDE SEQUENCE [LARGE SCALE GENOMIC DNA]</scope>
    <source>
        <strain evidence="1">PRJEB14757</strain>
    </source>
</reference>
<proteinExistence type="predicted"/>